<dbReference type="Proteomes" id="UP000821845">
    <property type="component" value="Chromosome 7"/>
</dbReference>
<comment type="caution">
    <text evidence="1">The sequence shown here is derived from an EMBL/GenBank/DDBJ whole genome shotgun (WGS) entry which is preliminary data.</text>
</comment>
<reference evidence="1" key="1">
    <citation type="submission" date="2020-05" db="EMBL/GenBank/DDBJ databases">
        <title>Large-scale comparative analyses of tick genomes elucidate their genetic diversity and vector capacities.</title>
        <authorList>
            <person name="Jia N."/>
            <person name="Wang J."/>
            <person name="Shi W."/>
            <person name="Du L."/>
            <person name="Sun Y."/>
            <person name="Zhan W."/>
            <person name="Jiang J."/>
            <person name="Wang Q."/>
            <person name="Zhang B."/>
            <person name="Ji P."/>
            <person name="Sakyi L.B."/>
            <person name="Cui X."/>
            <person name="Yuan T."/>
            <person name="Jiang B."/>
            <person name="Yang W."/>
            <person name="Lam T.T.-Y."/>
            <person name="Chang Q."/>
            <person name="Ding S."/>
            <person name="Wang X."/>
            <person name="Zhu J."/>
            <person name="Ruan X."/>
            <person name="Zhao L."/>
            <person name="Wei J."/>
            <person name="Que T."/>
            <person name="Du C."/>
            <person name="Cheng J."/>
            <person name="Dai P."/>
            <person name="Han X."/>
            <person name="Huang E."/>
            <person name="Gao Y."/>
            <person name="Liu J."/>
            <person name="Shao H."/>
            <person name="Ye R."/>
            <person name="Li L."/>
            <person name="Wei W."/>
            <person name="Wang X."/>
            <person name="Wang C."/>
            <person name="Yang T."/>
            <person name="Huo Q."/>
            <person name="Li W."/>
            <person name="Guo W."/>
            <person name="Chen H."/>
            <person name="Zhou L."/>
            <person name="Ni X."/>
            <person name="Tian J."/>
            <person name="Zhou Y."/>
            <person name="Sheng Y."/>
            <person name="Liu T."/>
            <person name="Pan Y."/>
            <person name="Xia L."/>
            <person name="Li J."/>
            <person name="Zhao F."/>
            <person name="Cao W."/>
        </authorList>
    </citation>
    <scope>NUCLEOTIDE SEQUENCE</scope>
    <source>
        <strain evidence="1">Hyas-2018</strain>
    </source>
</reference>
<dbReference type="EMBL" id="CM023487">
    <property type="protein sequence ID" value="KAH6925653.1"/>
    <property type="molecule type" value="Genomic_DNA"/>
</dbReference>
<protein>
    <submittedName>
        <fullName evidence="1">Uncharacterized protein</fullName>
    </submittedName>
</protein>
<accession>A0ACB7RW87</accession>
<keyword evidence="2" id="KW-1185">Reference proteome</keyword>
<name>A0ACB7RW87_HYAAI</name>
<evidence type="ECO:0000313" key="1">
    <source>
        <dbReference type="EMBL" id="KAH6925653.1"/>
    </source>
</evidence>
<proteinExistence type="predicted"/>
<evidence type="ECO:0000313" key="2">
    <source>
        <dbReference type="Proteomes" id="UP000821845"/>
    </source>
</evidence>
<organism evidence="1 2">
    <name type="scientific">Hyalomma asiaticum</name>
    <name type="common">Tick</name>
    <dbReference type="NCBI Taxonomy" id="266040"/>
    <lineage>
        <taxon>Eukaryota</taxon>
        <taxon>Metazoa</taxon>
        <taxon>Ecdysozoa</taxon>
        <taxon>Arthropoda</taxon>
        <taxon>Chelicerata</taxon>
        <taxon>Arachnida</taxon>
        <taxon>Acari</taxon>
        <taxon>Parasitiformes</taxon>
        <taxon>Ixodida</taxon>
        <taxon>Ixodoidea</taxon>
        <taxon>Ixodidae</taxon>
        <taxon>Hyalomminae</taxon>
        <taxon>Hyalomma</taxon>
    </lineage>
</organism>
<sequence length="148" mass="16063">MNAKPFPRNIQLEKNERRRTARAKAPARQLEENPKLCADASLRKHDNQSTAVATSINKLIVSASLWAIDPAIAEGASVAIALVQASVDTVVADSKSAYGSFRRGVFSPAAQAILSKEKPLRRAIELVCIPVHEPTELPHPVTSFKDIT</sequence>
<gene>
    <name evidence="1" type="ORF">HPB50_008369</name>
</gene>